<dbReference type="RefSeq" id="WP_139861706.1">
    <property type="nucleotide sequence ID" value="NZ_CAADFC020000016.1"/>
</dbReference>
<name>A0A508TD31_9BRAD</name>
<keyword evidence="2" id="KW-1185">Reference proteome</keyword>
<evidence type="ECO:0000313" key="2">
    <source>
        <dbReference type="Proteomes" id="UP000328092"/>
    </source>
</evidence>
<proteinExistence type="predicted"/>
<accession>A0A508TD31</accession>
<organism evidence="1 2">
    <name type="scientific">Bradyrhizobium ivorense</name>
    <dbReference type="NCBI Taxonomy" id="2511166"/>
    <lineage>
        <taxon>Bacteria</taxon>
        <taxon>Pseudomonadati</taxon>
        <taxon>Pseudomonadota</taxon>
        <taxon>Alphaproteobacteria</taxon>
        <taxon>Hyphomicrobiales</taxon>
        <taxon>Nitrobacteraceae</taxon>
        <taxon>Bradyrhizobium</taxon>
    </lineage>
</organism>
<reference evidence="1" key="1">
    <citation type="submission" date="2019-02" db="EMBL/GenBank/DDBJ databases">
        <authorList>
            <person name="Pothier F.J."/>
        </authorList>
    </citation>
    <scope>NUCLEOTIDE SEQUENCE</scope>
    <source>
        <strain evidence="1">CI-1B</strain>
    </source>
</reference>
<evidence type="ECO:0000313" key="1">
    <source>
        <dbReference type="EMBL" id="VIO72923.1"/>
    </source>
</evidence>
<dbReference type="Proteomes" id="UP000328092">
    <property type="component" value="Unassembled WGS sequence"/>
</dbReference>
<dbReference type="OrthoDB" id="8000929at2"/>
<protein>
    <submittedName>
        <fullName evidence="1">Uncharacterized protein</fullName>
    </submittedName>
</protein>
<gene>
    <name evidence="1" type="ORF">CI1B_45720</name>
</gene>
<dbReference type="EMBL" id="CAADFC020000016">
    <property type="protein sequence ID" value="VIO72923.1"/>
    <property type="molecule type" value="Genomic_DNA"/>
</dbReference>
<comment type="caution">
    <text evidence="1">The sequence shown here is derived from an EMBL/GenBank/DDBJ whole genome shotgun (WGS) entry which is preliminary data.</text>
</comment>
<dbReference type="AlphaFoldDB" id="A0A508TD31"/>
<sequence>MDAHLGLAELGSRLNHLDAGAVLRISEQDYERLFGINEVAAERVAQFAEMHHCVSVSGANAVYFRKWSATQPELVQGDDAAFR</sequence>